<dbReference type="FunFam" id="2.130.10.10:FF:001248">
    <property type="entry name" value="WD repeat domain 78"/>
    <property type="match status" value="1"/>
</dbReference>
<reference evidence="14" key="1">
    <citation type="submission" date="2021-01" db="UniProtKB">
        <authorList>
            <consortium name="EnsemblMetazoa"/>
        </authorList>
    </citation>
    <scope>IDENTIFICATION</scope>
</reference>
<feature type="region of interest" description="Disordered" evidence="13">
    <location>
        <begin position="830"/>
        <end position="856"/>
    </location>
</feature>
<evidence type="ECO:0000256" key="3">
    <source>
        <dbReference type="ARBA" id="ARBA00022574"/>
    </source>
</evidence>
<feature type="compositionally biased region" description="Basic and acidic residues" evidence="13">
    <location>
        <begin position="431"/>
        <end position="442"/>
    </location>
</feature>
<dbReference type="PROSITE" id="PS50082">
    <property type="entry name" value="WD_REPEATS_2"/>
    <property type="match status" value="2"/>
</dbReference>
<dbReference type="AlphaFoldDB" id="A0A7M5XBX2"/>
<keyword evidence="3 12" id="KW-0853">WD repeat</keyword>
<evidence type="ECO:0000256" key="7">
    <source>
        <dbReference type="ARBA" id="ARBA00023212"/>
    </source>
</evidence>
<protein>
    <recommendedName>
        <fullName evidence="10">Dynein axonemal intermediate chain 4</fullName>
    </recommendedName>
    <alternativeName>
        <fullName evidence="11">WD repeat-containing protein 78</fullName>
    </alternativeName>
</protein>
<dbReference type="GO" id="GO:0045504">
    <property type="term" value="F:dynein heavy chain binding"/>
    <property type="evidence" value="ECO:0007669"/>
    <property type="project" value="TreeGrafter"/>
</dbReference>
<evidence type="ECO:0000256" key="8">
    <source>
        <dbReference type="ARBA" id="ARBA00023273"/>
    </source>
</evidence>
<dbReference type="GO" id="GO:0120293">
    <property type="term" value="C:dynein axonemal particle"/>
    <property type="evidence" value="ECO:0007669"/>
    <property type="project" value="UniProtKB-SubCell"/>
</dbReference>
<dbReference type="GO" id="GO:0045503">
    <property type="term" value="F:dynein light chain binding"/>
    <property type="evidence" value="ECO:0007669"/>
    <property type="project" value="TreeGrafter"/>
</dbReference>
<dbReference type="SUPFAM" id="SSF50978">
    <property type="entry name" value="WD40 repeat-like"/>
    <property type="match status" value="1"/>
</dbReference>
<dbReference type="Proteomes" id="UP000594262">
    <property type="component" value="Unplaced"/>
</dbReference>
<evidence type="ECO:0000256" key="9">
    <source>
        <dbReference type="ARBA" id="ARBA00024190"/>
    </source>
</evidence>
<evidence type="ECO:0000256" key="12">
    <source>
        <dbReference type="PROSITE-ProRule" id="PRU00221"/>
    </source>
</evidence>
<keyword evidence="8" id="KW-0966">Cell projection</keyword>
<dbReference type="RefSeq" id="XP_066925830.1">
    <property type="nucleotide sequence ID" value="XM_067069729.1"/>
</dbReference>
<feature type="compositionally biased region" description="Low complexity" evidence="13">
    <location>
        <begin position="19"/>
        <end position="30"/>
    </location>
</feature>
<dbReference type="InterPro" id="IPR001680">
    <property type="entry name" value="WD40_rpt"/>
</dbReference>
<organism evidence="14 15">
    <name type="scientific">Clytia hemisphaerica</name>
    <dbReference type="NCBI Taxonomy" id="252671"/>
    <lineage>
        <taxon>Eukaryota</taxon>
        <taxon>Metazoa</taxon>
        <taxon>Cnidaria</taxon>
        <taxon>Hydrozoa</taxon>
        <taxon>Hydroidolina</taxon>
        <taxon>Leptothecata</taxon>
        <taxon>Obeliida</taxon>
        <taxon>Clytiidae</taxon>
        <taxon>Clytia</taxon>
    </lineage>
</organism>
<dbReference type="InterPro" id="IPR036322">
    <property type="entry name" value="WD40_repeat_dom_sf"/>
</dbReference>
<keyword evidence="5" id="KW-0282">Flagellum</keyword>
<feature type="compositionally biased region" description="Polar residues" evidence="13">
    <location>
        <begin position="844"/>
        <end position="856"/>
    </location>
</feature>
<feature type="repeat" description="WD" evidence="12">
    <location>
        <begin position="686"/>
        <end position="728"/>
    </location>
</feature>
<dbReference type="PANTHER" id="PTHR12442:SF12">
    <property type="entry name" value="DYNEIN AXONEMAL INTERMEDIATE CHAIN 4"/>
    <property type="match status" value="1"/>
</dbReference>
<sequence length="856" mass="94834">MKDKIETSTSKRSYQSFGHSQHTSHSSLSQAGSKSGLYGNTSKRNVAFESKVEKAPPKKNVVQVLDEHGNDVTPRSLLSSDLIGQIGKTSKTMLNLNESGSVGTPTELFTQSMYGASTMQTSYAAGFSRSIMSSMMGSSRASLDSVTDEISEPTHHHSFGGLQDVERKRADVKESLTMDDLKKKVNITLEETDTIWILDIPGVSVSEASEGAEEIKERNRKYDQLCANRAGNDMYVQHGIQTFNDALKTKEIQTNTISTKDVGCMATNWDMFDTYHQADAAEEEADEDDLFGLSTTTTKNKTKERAGDKSKLGSTSQSLQPPGMQSYVSESVRSFATASTMSMSQLEEDGIPLELSSTSTVLDTTEQLNKIMKSESMAENLFIMERVIVQNQYHYRQAAYRGLEDALLSSSSLTETETPEHTAPSTPATTHKHDEPPKEEIPTKIGPNLSRLWAYECAATKSMTVTCMSWNKKNPDLLAVGYGDNGLSNDGLGLACIWSIKNPEFPERIYTLKSTITSIDFSIAYPNFLAVGLFNGTIAVYNIRACKDECVLDSIDSPGKHSSPVWQLKWIERDKGTGDEKGEVLISASADGRVTQWSIRKGFEFLDLMKLKRLTATKQQGNRNKNKQPENSPSAAKKNDALISRYASCMCFAFHNSDGNVYIAGTEEGYIHRCSCSYNEQFLETYSGHKSSVYKVMWSPFDSSFFLSCSSDWTLRLWHMDKQNPILQFQSSTKAIIDMDWSPISAVMFAAVTEKQIEVWDLSINTLDPLLVNLPVTEVNLTSVKFALNSEALLVGDCEGHVTIYQLREMNLNQAAIKNDGWLSKVVSSAVSPNSDDTMEENNDQTNQENGENVGR</sequence>
<keyword evidence="6" id="KW-0969">Cilium</keyword>
<dbReference type="SMART" id="SM00320">
    <property type="entry name" value="WD40"/>
    <property type="match status" value="6"/>
</dbReference>
<keyword evidence="4" id="KW-0677">Repeat</keyword>
<feature type="compositionally biased region" description="Basic and acidic residues" evidence="13">
    <location>
        <begin position="301"/>
        <end position="311"/>
    </location>
</feature>
<evidence type="ECO:0000256" key="11">
    <source>
        <dbReference type="ARBA" id="ARBA00041557"/>
    </source>
</evidence>
<dbReference type="PROSITE" id="PS50294">
    <property type="entry name" value="WD_REPEATS_REGION"/>
    <property type="match status" value="1"/>
</dbReference>
<dbReference type="EnsemblMetazoa" id="CLYHEMT020383.1">
    <property type="protein sequence ID" value="CLYHEMP020383.1"/>
    <property type="gene ID" value="CLYHEMG020383"/>
</dbReference>
<evidence type="ECO:0000256" key="13">
    <source>
        <dbReference type="SAM" id="MobiDB-lite"/>
    </source>
</evidence>
<evidence type="ECO:0000256" key="5">
    <source>
        <dbReference type="ARBA" id="ARBA00022846"/>
    </source>
</evidence>
<feature type="region of interest" description="Disordered" evidence="13">
    <location>
        <begin position="411"/>
        <end position="443"/>
    </location>
</feature>
<evidence type="ECO:0000256" key="4">
    <source>
        <dbReference type="ARBA" id="ARBA00022737"/>
    </source>
</evidence>
<dbReference type="GeneID" id="136813206"/>
<feature type="compositionally biased region" description="Polar residues" evidence="13">
    <location>
        <begin position="7"/>
        <end position="18"/>
    </location>
</feature>
<evidence type="ECO:0000256" key="6">
    <source>
        <dbReference type="ARBA" id="ARBA00023069"/>
    </source>
</evidence>
<name>A0A7M5XBX2_9CNID</name>
<dbReference type="GO" id="GO:0005858">
    <property type="term" value="C:axonemal dynein complex"/>
    <property type="evidence" value="ECO:0007669"/>
    <property type="project" value="TreeGrafter"/>
</dbReference>
<proteinExistence type="predicted"/>
<evidence type="ECO:0000256" key="10">
    <source>
        <dbReference type="ARBA" id="ARBA00040002"/>
    </source>
</evidence>
<dbReference type="PANTHER" id="PTHR12442">
    <property type="entry name" value="DYNEIN INTERMEDIATE CHAIN"/>
    <property type="match status" value="1"/>
</dbReference>
<evidence type="ECO:0000313" key="15">
    <source>
        <dbReference type="Proteomes" id="UP000594262"/>
    </source>
</evidence>
<dbReference type="InterPro" id="IPR050687">
    <property type="entry name" value="Dynein_IC"/>
</dbReference>
<comment type="subcellular location">
    <subcellularLocation>
        <location evidence="1">Cytoplasm</location>
        <location evidence="1">Cytoskeleton</location>
        <location evidence="1">Flagellum axoneme</location>
    </subcellularLocation>
    <subcellularLocation>
        <location evidence="9">Dynein axonemal particle</location>
    </subcellularLocation>
</comment>
<dbReference type="Pfam" id="PF00400">
    <property type="entry name" value="WD40"/>
    <property type="match status" value="1"/>
</dbReference>
<feature type="repeat" description="WD" evidence="12">
    <location>
        <begin position="729"/>
        <end position="763"/>
    </location>
</feature>
<evidence type="ECO:0000313" key="14">
    <source>
        <dbReference type="EnsemblMetazoa" id="CLYHEMP020383.1"/>
    </source>
</evidence>
<dbReference type="GO" id="GO:0003341">
    <property type="term" value="P:cilium movement"/>
    <property type="evidence" value="ECO:0007669"/>
    <property type="project" value="TreeGrafter"/>
</dbReference>
<evidence type="ECO:0000256" key="2">
    <source>
        <dbReference type="ARBA" id="ARBA00022490"/>
    </source>
</evidence>
<keyword evidence="2" id="KW-0963">Cytoplasm</keyword>
<keyword evidence="15" id="KW-1185">Reference proteome</keyword>
<dbReference type="Gene3D" id="2.130.10.10">
    <property type="entry name" value="YVTN repeat-like/Quinoprotein amine dehydrogenase"/>
    <property type="match status" value="2"/>
</dbReference>
<feature type="region of interest" description="Disordered" evidence="13">
    <location>
        <begin position="283"/>
        <end position="327"/>
    </location>
</feature>
<evidence type="ECO:0000256" key="1">
    <source>
        <dbReference type="ARBA" id="ARBA00004611"/>
    </source>
</evidence>
<keyword evidence="7" id="KW-0206">Cytoskeleton</keyword>
<dbReference type="InterPro" id="IPR015943">
    <property type="entry name" value="WD40/YVTN_repeat-like_dom_sf"/>
</dbReference>
<feature type="region of interest" description="Disordered" evidence="13">
    <location>
        <begin position="1"/>
        <end position="40"/>
    </location>
</feature>
<dbReference type="OrthoDB" id="10259804at2759"/>
<accession>A0A7M5XBX2</accession>